<dbReference type="GO" id="GO:0015627">
    <property type="term" value="C:type II protein secretion system complex"/>
    <property type="evidence" value="ECO:0007669"/>
    <property type="project" value="InterPro"/>
</dbReference>
<feature type="compositionally biased region" description="Acidic residues" evidence="8">
    <location>
        <begin position="165"/>
        <end position="190"/>
    </location>
</feature>
<dbReference type="SUPFAM" id="SSF54523">
    <property type="entry name" value="Pili subunits"/>
    <property type="match status" value="1"/>
</dbReference>
<keyword evidence="4" id="KW-0997">Cell inner membrane</keyword>
<dbReference type="PRINTS" id="PR00813">
    <property type="entry name" value="BCTERIALGSPG"/>
</dbReference>
<evidence type="ECO:0000256" key="5">
    <source>
        <dbReference type="ARBA" id="ARBA00022692"/>
    </source>
</evidence>
<sequence>MHPLGWRPKWADDVQYNIYRQKTMKLKTIPHKARSGAFTLIEILLVIVIILLLAGSIVAFVIPQQEGAEKNTTRMLVNNVKGSLDNYRLNIGHYPTEEEGGLMGLVKRPDFENEKLGGKWQGPYVKVGTTFTDAWSNLLVYEPADPEFMQAGDPPYRLYSKGPDGLEETEDDIGDKEVQEEVDSLEELSEAVDPVTTGDE</sequence>
<comment type="subcellular location">
    <subcellularLocation>
        <location evidence="1">Cell inner membrane</location>
        <topology evidence="1">Single-pass membrane protein</topology>
    </subcellularLocation>
</comment>
<accession>A0A381T376</accession>
<evidence type="ECO:0000313" key="11">
    <source>
        <dbReference type="EMBL" id="SVA09057.1"/>
    </source>
</evidence>
<keyword evidence="5 9" id="KW-0812">Transmembrane</keyword>
<dbReference type="Gene3D" id="3.30.700.10">
    <property type="entry name" value="Glycoprotein, Type 4 Pilin"/>
    <property type="match status" value="1"/>
</dbReference>
<dbReference type="Pfam" id="PF08334">
    <property type="entry name" value="T2SSG"/>
    <property type="match status" value="1"/>
</dbReference>
<name>A0A381T376_9ZZZZ</name>
<evidence type="ECO:0000256" key="7">
    <source>
        <dbReference type="ARBA" id="ARBA00023136"/>
    </source>
</evidence>
<dbReference type="NCBIfam" id="TIGR01710">
    <property type="entry name" value="typeII_sec_gspG"/>
    <property type="match status" value="1"/>
</dbReference>
<evidence type="ECO:0000256" key="9">
    <source>
        <dbReference type="SAM" id="Phobius"/>
    </source>
</evidence>
<dbReference type="AlphaFoldDB" id="A0A381T376"/>
<feature type="domain" description="Type II secretion system protein GspG C-terminal" evidence="10">
    <location>
        <begin position="61"/>
        <end position="172"/>
    </location>
</feature>
<keyword evidence="6 9" id="KW-1133">Transmembrane helix</keyword>
<gene>
    <name evidence="11" type="ORF">METZ01_LOCUS61911</name>
</gene>
<feature type="region of interest" description="Disordered" evidence="8">
    <location>
        <begin position="151"/>
        <end position="200"/>
    </location>
</feature>
<keyword evidence="7 9" id="KW-0472">Membrane</keyword>
<evidence type="ECO:0000256" key="2">
    <source>
        <dbReference type="ARBA" id="ARBA00022475"/>
    </source>
</evidence>
<evidence type="ECO:0000256" key="3">
    <source>
        <dbReference type="ARBA" id="ARBA00022481"/>
    </source>
</evidence>
<dbReference type="InterPro" id="IPR000983">
    <property type="entry name" value="Bac_GSPG_pilin"/>
</dbReference>
<evidence type="ECO:0000256" key="8">
    <source>
        <dbReference type="SAM" id="MobiDB-lite"/>
    </source>
</evidence>
<dbReference type="GO" id="GO:0005886">
    <property type="term" value="C:plasma membrane"/>
    <property type="evidence" value="ECO:0007669"/>
    <property type="project" value="UniProtKB-SubCell"/>
</dbReference>
<organism evidence="11">
    <name type="scientific">marine metagenome</name>
    <dbReference type="NCBI Taxonomy" id="408172"/>
    <lineage>
        <taxon>unclassified sequences</taxon>
        <taxon>metagenomes</taxon>
        <taxon>ecological metagenomes</taxon>
    </lineage>
</organism>
<dbReference type="InterPro" id="IPR045584">
    <property type="entry name" value="Pilin-like"/>
</dbReference>
<feature type="transmembrane region" description="Helical" evidence="9">
    <location>
        <begin position="37"/>
        <end position="62"/>
    </location>
</feature>
<dbReference type="EMBL" id="UINC01003764">
    <property type="protein sequence ID" value="SVA09057.1"/>
    <property type="molecule type" value="Genomic_DNA"/>
</dbReference>
<proteinExistence type="predicted"/>
<dbReference type="GO" id="GO:0015628">
    <property type="term" value="P:protein secretion by the type II secretion system"/>
    <property type="evidence" value="ECO:0007669"/>
    <property type="project" value="InterPro"/>
</dbReference>
<evidence type="ECO:0000256" key="4">
    <source>
        <dbReference type="ARBA" id="ARBA00022519"/>
    </source>
</evidence>
<reference evidence="11" key="1">
    <citation type="submission" date="2018-05" db="EMBL/GenBank/DDBJ databases">
        <authorList>
            <person name="Lanie J.A."/>
            <person name="Ng W.-L."/>
            <person name="Kazmierczak K.M."/>
            <person name="Andrzejewski T.M."/>
            <person name="Davidsen T.M."/>
            <person name="Wayne K.J."/>
            <person name="Tettelin H."/>
            <person name="Glass J.I."/>
            <person name="Rusch D."/>
            <person name="Podicherti R."/>
            <person name="Tsui H.-C.T."/>
            <person name="Winkler M.E."/>
        </authorList>
    </citation>
    <scope>NUCLEOTIDE SEQUENCE</scope>
</reference>
<keyword evidence="3" id="KW-0488">Methylation</keyword>
<evidence type="ECO:0000256" key="1">
    <source>
        <dbReference type="ARBA" id="ARBA00004377"/>
    </source>
</evidence>
<protein>
    <recommendedName>
        <fullName evidence="10">Type II secretion system protein GspG C-terminal domain-containing protein</fullName>
    </recommendedName>
</protein>
<evidence type="ECO:0000259" key="10">
    <source>
        <dbReference type="Pfam" id="PF08334"/>
    </source>
</evidence>
<dbReference type="InterPro" id="IPR010054">
    <property type="entry name" value="Type2_sec_GspG"/>
</dbReference>
<evidence type="ECO:0000256" key="6">
    <source>
        <dbReference type="ARBA" id="ARBA00022989"/>
    </source>
</evidence>
<keyword evidence="2" id="KW-1003">Cell membrane</keyword>
<dbReference type="InterPro" id="IPR013545">
    <property type="entry name" value="T2SS_protein-GspG_C"/>
</dbReference>